<reference evidence="2" key="1">
    <citation type="submission" date="2014-11" db="EMBL/GenBank/DDBJ databases">
        <authorList>
            <person name="Amaro Gonzalez C."/>
        </authorList>
    </citation>
    <scope>NUCLEOTIDE SEQUENCE</scope>
</reference>
<dbReference type="EMBL" id="GBXM01065221">
    <property type="protein sequence ID" value="JAH43356.1"/>
    <property type="molecule type" value="Transcribed_RNA"/>
</dbReference>
<dbReference type="AlphaFoldDB" id="A0A0E9SPY4"/>
<proteinExistence type="predicted"/>
<organism evidence="2">
    <name type="scientific">Anguilla anguilla</name>
    <name type="common">European freshwater eel</name>
    <name type="synonym">Muraena anguilla</name>
    <dbReference type="NCBI Taxonomy" id="7936"/>
    <lineage>
        <taxon>Eukaryota</taxon>
        <taxon>Metazoa</taxon>
        <taxon>Chordata</taxon>
        <taxon>Craniata</taxon>
        <taxon>Vertebrata</taxon>
        <taxon>Euteleostomi</taxon>
        <taxon>Actinopterygii</taxon>
        <taxon>Neopterygii</taxon>
        <taxon>Teleostei</taxon>
        <taxon>Anguilliformes</taxon>
        <taxon>Anguillidae</taxon>
        <taxon>Anguilla</taxon>
    </lineage>
</organism>
<accession>A0A0E9SPY4</accession>
<evidence type="ECO:0000313" key="2">
    <source>
        <dbReference type="EMBL" id="JAH43356.1"/>
    </source>
</evidence>
<reference evidence="2" key="2">
    <citation type="journal article" date="2015" name="Fish Shellfish Immunol.">
        <title>Early steps in the European eel (Anguilla anguilla)-Vibrio vulnificus interaction in the gills: Role of the RtxA13 toxin.</title>
        <authorList>
            <person name="Callol A."/>
            <person name="Pajuelo D."/>
            <person name="Ebbesson L."/>
            <person name="Teles M."/>
            <person name="MacKenzie S."/>
            <person name="Amaro C."/>
        </authorList>
    </citation>
    <scope>NUCLEOTIDE SEQUENCE</scope>
</reference>
<evidence type="ECO:0000256" key="1">
    <source>
        <dbReference type="SAM" id="MobiDB-lite"/>
    </source>
</evidence>
<feature type="region of interest" description="Disordered" evidence="1">
    <location>
        <begin position="1"/>
        <end position="23"/>
    </location>
</feature>
<name>A0A0E9SPY4_ANGAN</name>
<sequence>MSRVHNNNTKLRNRIQTKILNVQ</sequence>
<protein>
    <submittedName>
        <fullName evidence="2">Uncharacterized protein</fullName>
    </submittedName>
</protein>